<sequence length="217" mass="24117">MNIDWQLPELRAGLKGKIDSFIGPGATDAEKALQLYVPFISSAALLLWAWHGELGWSVIQFVVAGILAVDIVGGIITNATSSAKRWFHRDGQGFKQHMSFIALHFVQLSLFSWAFLQVDVWWVLLTGTYMLVACAWVLKTPLYLQRPVALILYSFALVIGLAVFDAPPGLAWFLPLFYLKLLISHILREEPYRPDLFGCGLSSQFESSVRSGTSGGQ</sequence>
<dbReference type="EMBL" id="BARX01000014">
    <property type="protein sequence ID" value="GAD02216.1"/>
    <property type="molecule type" value="Genomic_DNA"/>
</dbReference>
<organism evidence="2 3">
    <name type="scientific">Agarivorans albus MKT 106</name>
    <dbReference type="NCBI Taxonomy" id="1331007"/>
    <lineage>
        <taxon>Bacteria</taxon>
        <taxon>Pseudomonadati</taxon>
        <taxon>Pseudomonadota</taxon>
        <taxon>Gammaproteobacteria</taxon>
        <taxon>Alteromonadales</taxon>
        <taxon>Alteromonadaceae</taxon>
        <taxon>Agarivorans</taxon>
    </lineage>
</organism>
<dbReference type="RefSeq" id="WP_016401984.1">
    <property type="nucleotide sequence ID" value="NZ_BARX01000014.1"/>
</dbReference>
<reference evidence="2" key="1">
    <citation type="journal article" date="2013" name="Genome Announc.">
        <title>Draft Genome Sequence of Agarivorans albus Strain MKT 106T, an Agarolytic Marine Bacterium.</title>
        <authorList>
            <person name="Yasuike M."/>
            <person name="Nakamura Y."/>
            <person name="Kai W."/>
            <person name="Fujiwara A."/>
            <person name="Fukui Y."/>
            <person name="Satomi M."/>
            <person name="Sano M."/>
        </authorList>
    </citation>
    <scope>NUCLEOTIDE SEQUENCE [LARGE SCALE GENOMIC DNA]</scope>
</reference>
<gene>
    <name evidence="2" type="ORF">AALB_2296</name>
</gene>
<dbReference type="AlphaFoldDB" id="R9PTD2"/>
<accession>R9PTD2</accession>
<comment type="caution">
    <text evidence="2">The sequence shown here is derived from an EMBL/GenBank/DDBJ whole genome shotgun (WGS) entry which is preliminary data.</text>
</comment>
<name>R9PTD2_AGAAL</name>
<feature type="transmembrane region" description="Helical" evidence="1">
    <location>
        <begin position="121"/>
        <end position="138"/>
    </location>
</feature>
<feature type="transmembrane region" description="Helical" evidence="1">
    <location>
        <begin position="97"/>
        <end position="115"/>
    </location>
</feature>
<feature type="transmembrane region" description="Helical" evidence="1">
    <location>
        <begin position="147"/>
        <end position="164"/>
    </location>
</feature>
<dbReference type="STRING" id="1331007.AALB_2296"/>
<keyword evidence="1" id="KW-0472">Membrane</keyword>
<proteinExistence type="predicted"/>
<dbReference type="Proteomes" id="UP000014461">
    <property type="component" value="Unassembled WGS sequence"/>
</dbReference>
<evidence type="ECO:0000313" key="3">
    <source>
        <dbReference type="Proteomes" id="UP000014461"/>
    </source>
</evidence>
<evidence type="ECO:0000313" key="2">
    <source>
        <dbReference type="EMBL" id="GAD02216.1"/>
    </source>
</evidence>
<keyword evidence="1" id="KW-1133">Transmembrane helix</keyword>
<keyword evidence="3" id="KW-1185">Reference proteome</keyword>
<evidence type="ECO:0000256" key="1">
    <source>
        <dbReference type="SAM" id="Phobius"/>
    </source>
</evidence>
<feature type="transmembrane region" description="Helical" evidence="1">
    <location>
        <begin position="56"/>
        <end position="76"/>
    </location>
</feature>
<keyword evidence="1" id="KW-0812">Transmembrane</keyword>
<protein>
    <submittedName>
        <fullName evidence="2">Uncharacterized protein</fullName>
    </submittedName>
</protein>